<name>A0A9D8KDY9_9DELT</name>
<dbReference type="AlphaFoldDB" id="A0A9D8KDY9"/>
<dbReference type="GO" id="GO:0006779">
    <property type="term" value="P:porphyrin-containing compound biosynthetic process"/>
    <property type="evidence" value="ECO:0007669"/>
    <property type="project" value="InterPro"/>
</dbReference>
<protein>
    <recommendedName>
        <fullName evidence="1">Uroporphyrinogen decarboxylase (URO-D) domain-containing protein</fullName>
    </recommendedName>
</protein>
<proteinExistence type="predicted"/>
<gene>
    <name evidence="2" type="ORF">JW984_04220</name>
</gene>
<dbReference type="Gene3D" id="3.20.20.210">
    <property type="match status" value="1"/>
</dbReference>
<dbReference type="Proteomes" id="UP000809273">
    <property type="component" value="Unassembled WGS sequence"/>
</dbReference>
<comment type="caution">
    <text evidence="2">The sequence shown here is derived from an EMBL/GenBank/DDBJ whole genome shotgun (WGS) entry which is preliminary data.</text>
</comment>
<dbReference type="GO" id="GO:0004853">
    <property type="term" value="F:uroporphyrinogen decarboxylase activity"/>
    <property type="evidence" value="ECO:0007669"/>
    <property type="project" value="InterPro"/>
</dbReference>
<accession>A0A9D8KDY9</accession>
<dbReference type="Pfam" id="PF01208">
    <property type="entry name" value="URO-D"/>
    <property type="match status" value="1"/>
</dbReference>
<dbReference type="InterPro" id="IPR000257">
    <property type="entry name" value="Uroporphyrinogen_deCOase"/>
</dbReference>
<evidence type="ECO:0000259" key="1">
    <source>
        <dbReference type="Pfam" id="PF01208"/>
    </source>
</evidence>
<dbReference type="PANTHER" id="PTHR47099">
    <property type="entry name" value="METHYLCOBAMIDE:COM METHYLTRANSFERASE MTBA"/>
    <property type="match status" value="1"/>
</dbReference>
<evidence type="ECO:0000313" key="3">
    <source>
        <dbReference type="Proteomes" id="UP000809273"/>
    </source>
</evidence>
<organism evidence="2 3">
    <name type="scientific">Candidatus Zymogenus saltonus</name>
    <dbReference type="NCBI Taxonomy" id="2844893"/>
    <lineage>
        <taxon>Bacteria</taxon>
        <taxon>Deltaproteobacteria</taxon>
        <taxon>Candidatus Zymogenia</taxon>
        <taxon>Candidatus Zymogeniales</taxon>
        <taxon>Candidatus Zymogenaceae</taxon>
        <taxon>Candidatus Zymogenus</taxon>
    </lineage>
</organism>
<evidence type="ECO:0000313" key="2">
    <source>
        <dbReference type="EMBL" id="MBN1572383.1"/>
    </source>
</evidence>
<dbReference type="InterPro" id="IPR038071">
    <property type="entry name" value="UROD/MetE-like_sf"/>
</dbReference>
<feature type="domain" description="Uroporphyrinogen decarboxylase (URO-D)" evidence="1">
    <location>
        <begin position="105"/>
        <end position="356"/>
    </location>
</feature>
<dbReference type="InterPro" id="IPR052024">
    <property type="entry name" value="Methanogen_methyltrans"/>
</dbReference>
<reference evidence="2" key="2">
    <citation type="submission" date="2021-01" db="EMBL/GenBank/DDBJ databases">
        <authorList>
            <person name="Hahn C.R."/>
            <person name="Youssef N.H."/>
            <person name="Elshahed M."/>
        </authorList>
    </citation>
    <scope>NUCLEOTIDE SEQUENCE</scope>
    <source>
        <strain evidence="2">Zod_Metabat.24</strain>
    </source>
</reference>
<dbReference type="PANTHER" id="PTHR47099:SF1">
    <property type="entry name" value="METHYLCOBAMIDE:COM METHYLTRANSFERASE MTBA"/>
    <property type="match status" value="1"/>
</dbReference>
<sequence>MNGLERAKTALAVKVPDRVPHFELAYNESSIIGIARHFTDDLPAIGYFQKMSIEDKIKLMEALILFIEELDVDGVVVRLFSEVKFIDDLRYVDDWDVTYKLDPSGEALVVDGPIKTPGDLKGYKVPRPKETDILSLSYCAQRFGGERAVIMSIRCPFRLSWNLLGGMDKLLIAFRRDPDLVNTLMRLSADYIKEEIGLAIKMGADIISLDGDLAYDSGAFMAPELFERYIHPLYNEIVKLTHDSGAMIFKHSDGNVWKLIDYWLESGFDGIHPFQPQCMDIAEAKERIGDRVCLMGNIDCIETLVTGTIEDVEEEVKQTIEIAAPNGGYILASSNTIHPGVKPENYIAMVKALHKYGSYID</sequence>
<dbReference type="EMBL" id="JAFGIX010000022">
    <property type="protein sequence ID" value="MBN1572383.1"/>
    <property type="molecule type" value="Genomic_DNA"/>
</dbReference>
<reference evidence="2" key="1">
    <citation type="journal article" date="2021" name="Environ. Microbiol.">
        <title>Genomic characterization of three novel Desulfobacterota classes expand the metabolic and phylogenetic diversity of the phylum.</title>
        <authorList>
            <person name="Murphy C.L."/>
            <person name="Biggerstaff J."/>
            <person name="Eichhorn A."/>
            <person name="Ewing E."/>
            <person name="Shahan R."/>
            <person name="Soriano D."/>
            <person name="Stewart S."/>
            <person name="VanMol K."/>
            <person name="Walker R."/>
            <person name="Walters P."/>
            <person name="Elshahed M.S."/>
            <person name="Youssef N.H."/>
        </authorList>
    </citation>
    <scope>NUCLEOTIDE SEQUENCE</scope>
    <source>
        <strain evidence="2">Zod_Metabat.24</strain>
    </source>
</reference>
<dbReference type="SUPFAM" id="SSF51726">
    <property type="entry name" value="UROD/MetE-like"/>
    <property type="match status" value="1"/>
</dbReference>